<dbReference type="Gene3D" id="3.20.20.100">
    <property type="entry name" value="NADP-dependent oxidoreductase domain"/>
    <property type="match status" value="1"/>
</dbReference>
<dbReference type="Pfam" id="PF13187">
    <property type="entry name" value="Fer4_9"/>
    <property type="match status" value="1"/>
</dbReference>
<evidence type="ECO:0000259" key="4">
    <source>
        <dbReference type="PROSITE" id="PS51379"/>
    </source>
</evidence>
<evidence type="ECO:0000313" key="6">
    <source>
        <dbReference type="Proteomes" id="UP000016491"/>
    </source>
</evidence>
<gene>
    <name evidence="5" type="ORF">CLOSYM_02086</name>
</gene>
<dbReference type="InterPro" id="IPR023210">
    <property type="entry name" value="NADP_OxRdtase_dom"/>
</dbReference>
<reference evidence="5 6" key="1">
    <citation type="submission" date="2013-07" db="EMBL/GenBank/DDBJ databases">
        <authorList>
            <person name="Weinstock G."/>
            <person name="Sodergren E."/>
            <person name="Wylie T."/>
            <person name="Fulton L."/>
            <person name="Fulton R."/>
            <person name="Fronick C."/>
            <person name="O'Laughlin M."/>
            <person name="Godfrey J."/>
            <person name="Miner T."/>
            <person name="Herter B."/>
            <person name="Appelbaum E."/>
            <person name="Cordes M."/>
            <person name="Lek S."/>
            <person name="Wollam A."/>
            <person name="Pepin K.H."/>
            <person name="Palsikar V.B."/>
            <person name="Mitreva M."/>
            <person name="Wilson R.K."/>
        </authorList>
    </citation>
    <scope>NUCLEOTIDE SEQUENCE [LARGE SCALE GENOMIC DNA]</scope>
    <source>
        <strain evidence="5 6">ATCC 14940</strain>
    </source>
</reference>
<dbReference type="SUPFAM" id="SSF46548">
    <property type="entry name" value="alpha-helical ferredoxin"/>
    <property type="match status" value="1"/>
</dbReference>
<evidence type="ECO:0000256" key="1">
    <source>
        <dbReference type="ARBA" id="ARBA00022723"/>
    </source>
</evidence>
<dbReference type="InterPro" id="IPR053135">
    <property type="entry name" value="AKR2_Oxidoreductase"/>
</dbReference>
<keyword evidence="3" id="KW-0411">Iron-sulfur</keyword>
<dbReference type="PANTHER" id="PTHR43312">
    <property type="entry name" value="D-THREO-ALDOSE 1-DEHYDROGENASE"/>
    <property type="match status" value="1"/>
</dbReference>
<dbReference type="GO" id="GO:0051536">
    <property type="term" value="F:iron-sulfur cluster binding"/>
    <property type="evidence" value="ECO:0007669"/>
    <property type="project" value="UniProtKB-KW"/>
</dbReference>
<protein>
    <submittedName>
        <fullName evidence="5">4Fe-4S binding domain protein</fullName>
    </submittedName>
</protein>
<organism evidence="5 6">
    <name type="scientific">[Clostridium] symbiosum ATCC 14940</name>
    <dbReference type="NCBI Taxonomy" id="411472"/>
    <lineage>
        <taxon>Bacteria</taxon>
        <taxon>Bacillati</taxon>
        <taxon>Bacillota</taxon>
        <taxon>Clostridia</taxon>
        <taxon>Lachnospirales</taxon>
        <taxon>Lachnospiraceae</taxon>
        <taxon>Otoolea</taxon>
    </lineage>
</organism>
<dbReference type="PROSITE" id="PS00198">
    <property type="entry name" value="4FE4S_FER_1"/>
    <property type="match status" value="1"/>
</dbReference>
<dbReference type="InterPro" id="IPR017896">
    <property type="entry name" value="4Fe4S_Fe-S-bd"/>
</dbReference>
<dbReference type="CDD" id="cd19096">
    <property type="entry name" value="AKR_Fe-S_oxidoreductase"/>
    <property type="match status" value="1"/>
</dbReference>
<keyword evidence="1" id="KW-0479">Metal-binding</keyword>
<evidence type="ECO:0000313" key="5">
    <source>
        <dbReference type="EMBL" id="ERI77297.1"/>
    </source>
</evidence>
<feature type="domain" description="4Fe-4S ferredoxin-type" evidence="4">
    <location>
        <begin position="349"/>
        <end position="377"/>
    </location>
</feature>
<evidence type="ECO:0000256" key="3">
    <source>
        <dbReference type="ARBA" id="ARBA00023014"/>
    </source>
</evidence>
<dbReference type="AlphaFoldDB" id="A0ABC9TYG4"/>
<dbReference type="InterPro" id="IPR017900">
    <property type="entry name" value="4Fe4S_Fe_S_CS"/>
</dbReference>
<feature type="domain" description="4Fe-4S ferredoxin-type" evidence="4">
    <location>
        <begin position="294"/>
        <end position="324"/>
    </location>
</feature>
<comment type="caution">
    <text evidence="5">The sequence shown here is derived from an EMBL/GenBank/DDBJ whole genome shotgun (WGS) entry which is preliminary data.</text>
</comment>
<accession>A0ABC9TYG4</accession>
<dbReference type="Pfam" id="PF00248">
    <property type="entry name" value="Aldo_ket_red"/>
    <property type="match status" value="1"/>
</dbReference>
<dbReference type="Gene3D" id="3.30.70.20">
    <property type="match status" value="1"/>
</dbReference>
<dbReference type="InterPro" id="IPR036812">
    <property type="entry name" value="NAD(P)_OxRdtase_dom_sf"/>
</dbReference>
<proteinExistence type="predicted"/>
<dbReference type="SUPFAM" id="SSF51430">
    <property type="entry name" value="NAD(P)-linked oxidoreductase"/>
    <property type="match status" value="1"/>
</dbReference>
<dbReference type="EMBL" id="AWSU01000160">
    <property type="protein sequence ID" value="ERI77297.1"/>
    <property type="molecule type" value="Genomic_DNA"/>
</dbReference>
<dbReference type="GO" id="GO:0046872">
    <property type="term" value="F:metal ion binding"/>
    <property type="evidence" value="ECO:0007669"/>
    <property type="project" value="UniProtKB-KW"/>
</dbReference>
<name>A0ABC9TYG4_CLOSY</name>
<keyword evidence="2" id="KW-0408">Iron</keyword>
<dbReference type="PANTHER" id="PTHR43312:SF2">
    <property type="entry name" value="OXIDOREDUCTASE"/>
    <property type="match status" value="1"/>
</dbReference>
<dbReference type="PROSITE" id="PS51379">
    <property type="entry name" value="4FE4S_FER_2"/>
    <property type="match status" value="2"/>
</dbReference>
<evidence type="ECO:0000256" key="2">
    <source>
        <dbReference type="ARBA" id="ARBA00023004"/>
    </source>
</evidence>
<dbReference type="Proteomes" id="UP000016491">
    <property type="component" value="Unassembled WGS sequence"/>
</dbReference>
<sequence>MLSELLPRKQEDKSMEHYLGKEIPKLGFGLMRLPKNGEEIDVEQTKEMVDLFLEAGFNYFDTSWGYIGSEAAAREALVKRHPRESYLLATKCPAWAAKTKEKAQSMLDKSLERTGAGYFDFYLLHNLGESRSHYFDDYGIWEFLAKKKEEGVIRHLGFSFHDKAEELDKILTAHPEMEFVQLQINYADWEDPHVESGKCYEVARKHGKPVIIMEPVKGGTLAVLPEEADNIFRKADPEQSPSSWAIRYAASLDGVITVLSGMSNTEQMRDNISFMKDFKPLTQKERKVIEEVRKVLESCPTVPCTACGYCMEGCPESVAIYGTFQAVNIFKRYQDLNGAKGKYKWNTEGHGWGKASACIGCGACEAVCPQHISIREELKKAAEILE</sequence>